<evidence type="ECO:0000259" key="2">
    <source>
        <dbReference type="Pfam" id="PF15377"/>
    </source>
</evidence>
<dbReference type="Proteomes" id="UP000492821">
    <property type="component" value="Unassembled WGS sequence"/>
</dbReference>
<evidence type="ECO:0000256" key="1">
    <source>
        <dbReference type="SAM" id="MobiDB-lite"/>
    </source>
</evidence>
<dbReference type="Pfam" id="PF15377">
    <property type="entry name" value="DUF4604"/>
    <property type="match status" value="1"/>
</dbReference>
<reference evidence="4" key="2">
    <citation type="submission" date="2020-10" db="UniProtKB">
        <authorList>
            <consortium name="WormBaseParasite"/>
        </authorList>
    </citation>
    <scope>IDENTIFICATION</scope>
</reference>
<keyword evidence="3" id="KW-1185">Reference proteome</keyword>
<proteinExistence type="predicted"/>
<protein>
    <submittedName>
        <fullName evidence="4">DUF4604 domain-containing protein</fullName>
    </submittedName>
</protein>
<evidence type="ECO:0000313" key="3">
    <source>
        <dbReference type="Proteomes" id="UP000492821"/>
    </source>
</evidence>
<reference evidence="3" key="1">
    <citation type="journal article" date="2013" name="Genetics">
        <title>The draft genome and transcriptome of Panagrellus redivivus are shaped by the harsh demands of a free-living lifestyle.</title>
        <authorList>
            <person name="Srinivasan J."/>
            <person name="Dillman A.R."/>
            <person name="Macchietto M.G."/>
            <person name="Heikkinen L."/>
            <person name="Lakso M."/>
            <person name="Fracchia K.M."/>
            <person name="Antoshechkin I."/>
            <person name="Mortazavi A."/>
            <person name="Wong G."/>
            <person name="Sternberg P.W."/>
        </authorList>
    </citation>
    <scope>NUCLEOTIDE SEQUENCE [LARGE SCALE GENOMIC DNA]</scope>
    <source>
        <strain evidence="3">MT8872</strain>
    </source>
</reference>
<dbReference type="WBParaSite" id="Pan_g1039.t1">
    <property type="protein sequence ID" value="Pan_g1039.t1"/>
    <property type="gene ID" value="Pan_g1039"/>
</dbReference>
<evidence type="ECO:0000313" key="4">
    <source>
        <dbReference type="WBParaSite" id="Pan_g1039.t1"/>
    </source>
</evidence>
<feature type="domain" description="DUF4604" evidence="2">
    <location>
        <begin position="20"/>
        <end position="168"/>
    </location>
</feature>
<accession>A0A7E4ZPX3</accession>
<dbReference type="InterPro" id="IPR027911">
    <property type="entry name" value="DUF4604"/>
</dbReference>
<dbReference type="AlphaFoldDB" id="A0A7E4ZPX3"/>
<organism evidence="3 4">
    <name type="scientific">Panagrellus redivivus</name>
    <name type="common">Microworm</name>
    <dbReference type="NCBI Taxonomy" id="6233"/>
    <lineage>
        <taxon>Eukaryota</taxon>
        <taxon>Metazoa</taxon>
        <taxon>Ecdysozoa</taxon>
        <taxon>Nematoda</taxon>
        <taxon>Chromadorea</taxon>
        <taxon>Rhabditida</taxon>
        <taxon>Tylenchina</taxon>
        <taxon>Panagrolaimomorpha</taxon>
        <taxon>Panagrolaimoidea</taxon>
        <taxon>Panagrolaimidae</taxon>
        <taxon>Panagrellus</taxon>
    </lineage>
</organism>
<sequence length="171" mass="19450">MSKPKPDKPLNYMQKQSIRFVDNGDPPFIAKMKAGMGYRDTKIEDKFAPETKQTDDEIREENDVLNLKPEDQPVVVVLKEGSDMTQEEYDEEVKKKAAELDRKKIDDGKITFKKPTAKRPNDESVDEAAAASDAVIKDKTLRLEAEKKRDDAIKKKTNTALLSFGDDEEEE</sequence>
<feature type="region of interest" description="Disordered" evidence="1">
    <location>
        <begin position="111"/>
        <end position="130"/>
    </location>
</feature>
<dbReference type="InterPro" id="IPR040219">
    <property type="entry name" value="KIAA1143-like"/>
</dbReference>
<dbReference type="PANTHER" id="PTHR31195">
    <property type="entry name" value="GEO02494P1"/>
    <property type="match status" value="1"/>
</dbReference>
<name>A0A7E4ZPX3_PANRE</name>
<dbReference type="PANTHER" id="PTHR31195:SF2">
    <property type="entry name" value="GEO02494P1"/>
    <property type="match status" value="1"/>
</dbReference>